<dbReference type="AlphaFoldDB" id="A0A074ZB65"/>
<dbReference type="InterPro" id="IPR033121">
    <property type="entry name" value="PEPTIDASE_A1"/>
</dbReference>
<sequence length="270" mass="30284">IPLWRSCGRYYCGLLSLGTPTQQFKVLFDTGSCNTWVRSVNSKTQFTSKAYDWKSSKSAVIEKNEQTMEYANCHITGMVVKDRVTLGNKTTNIRFASGVERSQSCPRKRSFDGIVGLCAVPGEMAFLNQLFEQDIINERIFSMWINPNTREPLAGLVILGGVYDGLYSGNLSKVPLEPLRKWWCFKLTGVRIDDGKAIPLAYLVAVDSGATKIWVPESVLKQINHVLQPIGFDGKYHLVDCSKIPKKPIVHLEAGQLKLSMEPKYCIRSV</sequence>
<dbReference type="GO" id="GO:0004190">
    <property type="term" value="F:aspartic-type endopeptidase activity"/>
    <property type="evidence" value="ECO:0007669"/>
    <property type="project" value="UniProtKB-KW"/>
</dbReference>
<feature type="non-terminal residue" evidence="4">
    <location>
        <position position="1"/>
    </location>
</feature>
<dbReference type="PRINTS" id="PR00792">
    <property type="entry name" value="PEPSIN"/>
</dbReference>
<evidence type="ECO:0000256" key="1">
    <source>
        <dbReference type="ARBA" id="ARBA00007447"/>
    </source>
</evidence>
<accession>A0A074ZB65</accession>
<dbReference type="RefSeq" id="XP_009175779.1">
    <property type="nucleotide sequence ID" value="XM_009177515.1"/>
</dbReference>
<dbReference type="InterPro" id="IPR001461">
    <property type="entry name" value="Aspartic_peptidase_A1"/>
</dbReference>
<protein>
    <recommendedName>
        <fullName evidence="3">Peptidase A1 domain-containing protein</fullName>
    </recommendedName>
</protein>
<dbReference type="Gene3D" id="2.40.70.10">
    <property type="entry name" value="Acid Proteases"/>
    <property type="match status" value="1"/>
</dbReference>
<evidence type="ECO:0000313" key="5">
    <source>
        <dbReference type="Proteomes" id="UP000054324"/>
    </source>
</evidence>
<evidence type="ECO:0000259" key="3">
    <source>
        <dbReference type="PROSITE" id="PS51767"/>
    </source>
</evidence>
<dbReference type="PROSITE" id="PS00141">
    <property type="entry name" value="ASP_PROTEASE"/>
    <property type="match status" value="1"/>
</dbReference>
<dbReference type="KEGG" id="ovi:T265_15310"/>
<comment type="similarity">
    <text evidence="1 2">Belongs to the peptidase A1 family.</text>
</comment>
<dbReference type="InterPro" id="IPR001969">
    <property type="entry name" value="Aspartic_peptidase_AS"/>
</dbReference>
<gene>
    <name evidence="4" type="ORF">T265_15310</name>
</gene>
<feature type="domain" description="Peptidase A1" evidence="3">
    <location>
        <begin position="11"/>
        <end position="270"/>
    </location>
</feature>
<dbReference type="InterPro" id="IPR021109">
    <property type="entry name" value="Peptidase_aspartic_dom_sf"/>
</dbReference>
<dbReference type="GeneID" id="20329475"/>
<dbReference type="SUPFAM" id="SSF50630">
    <property type="entry name" value="Acid proteases"/>
    <property type="match status" value="1"/>
</dbReference>
<dbReference type="CDD" id="cd05471">
    <property type="entry name" value="pepsin_like"/>
    <property type="match status" value="1"/>
</dbReference>
<keyword evidence="2" id="KW-0645">Protease</keyword>
<proteinExistence type="inferred from homology"/>
<evidence type="ECO:0000313" key="4">
    <source>
        <dbReference type="EMBL" id="KER20470.1"/>
    </source>
</evidence>
<keyword evidence="2" id="KW-0378">Hydrolase</keyword>
<dbReference type="Pfam" id="PF00026">
    <property type="entry name" value="Asp"/>
    <property type="match status" value="1"/>
</dbReference>
<dbReference type="OrthoDB" id="6600601at2759"/>
<feature type="non-terminal residue" evidence="4">
    <location>
        <position position="270"/>
    </location>
</feature>
<keyword evidence="2" id="KW-0064">Aspartyl protease</keyword>
<name>A0A074ZB65_OPIVI</name>
<dbReference type="Proteomes" id="UP000054324">
    <property type="component" value="Unassembled WGS sequence"/>
</dbReference>
<dbReference type="PANTHER" id="PTHR47966:SF51">
    <property type="entry name" value="BETA-SITE APP-CLEAVING ENZYME, ISOFORM A-RELATED"/>
    <property type="match status" value="1"/>
</dbReference>
<dbReference type="InterPro" id="IPR034164">
    <property type="entry name" value="Pepsin-like_dom"/>
</dbReference>
<evidence type="ECO:0000256" key="2">
    <source>
        <dbReference type="RuleBase" id="RU000454"/>
    </source>
</evidence>
<organism evidence="4 5">
    <name type="scientific">Opisthorchis viverrini</name>
    <name type="common">Southeast Asian liver fluke</name>
    <dbReference type="NCBI Taxonomy" id="6198"/>
    <lineage>
        <taxon>Eukaryota</taxon>
        <taxon>Metazoa</taxon>
        <taxon>Spiralia</taxon>
        <taxon>Lophotrochozoa</taxon>
        <taxon>Platyhelminthes</taxon>
        <taxon>Trematoda</taxon>
        <taxon>Digenea</taxon>
        <taxon>Opisthorchiida</taxon>
        <taxon>Opisthorchiata</taxon>
        <taxon>Opisthorchiidae</taxon>
        <taxon>Opisthorchis</taxon>
    </lineage>
</organism>
<dbReference type="GO" id="GO:0006508">
    <property type="term" value="P:proteolysis"/>
    <property type="evidence" value="ECO:0007669"/>
    <property type="project" value="UniProtKB-KW"/>
</dbReference>
<dbReference type="EMBL" id="KL597053">
    <property type="protein sequence ID" value="KER20470.1"/>
    <property type="molecule type" value="Genomic_DNA"/>
</dbReference>
<dbReference type="PROSITE" id="PS51767">
    <property type="entry name" value="PEPTIDASE_A1"/>
    <property type="match status" value="1"/>
</dbReference>
<dbReference type="PANTHER" id="PTHR47966">
    <property type="entry name" value="BETA-SITE APP-CLEAVING ENZYME, ISOFORM A-RELATED"/>
    <property type="match status" value="1"/>
</dbReference>
<dbReference type="CTD" id="20329475"/>
<reference evidence="4 5" key="1">
    <citation type="submission" date="2013-11" db="EMBL/GenBank/DDBJ databases">
        <title>Opisthorchis viverrini - life in the bile duct.</title>
        <authorList>
            <person name="Young N.D."/>
            <person name="Nagarajan N."/>
            <person name="Lin S.J."/>
            <person name="Korhonen P.K."/>
            <person name="Jex A.R."/>
            <person name="Hall R.S."/>
            <person name="Safavi-Hemami H."/>
            <person name="Kaewkong W."/>
            <person name="Bertrand D."/>
            <person name="Gao S."/>
            <person name="Seet Q."/>
            <person name="Wongkham S."/>
            <person name="Teh B.T."/>
            <person name="Wongkham C."/>
            <person name="Intapan P.M."/>
            <person name="Maleewong W."/>
            <person name="Yang X."/>
            <person name="Hu M."/>
            <person name="Wang Z."/>
            <person name="Hofmann A."/>
            <person name="Sternberg P.W."/>
            <person name="Tan P."/>
            <person name="Wang J."/>
            <person name="Gasser R.B."/>
        </authorList>
    </citation>
    <scope>NUCLEOTIDE SEQUENCE [LARGE SCALE GENOMIC DNA]</scope>
</reference>
<dbReference type="STRING" id="6198.A0A074ZB65"/>
<keyword evidence="5" id="KW-1185">Reference proteome</keyword>